<dbReference type="Pfam" id="PF01202">
    <property type="entry name" value="SKI"/>
    <property type="match status" value="1"/>
</dbReference>
<dbReference type="InterPro" id="IPR027417">
    <property type="entry name" value="P-loop_NTPase"/>
</dbReference>
<keyword evidence="13" id="KW-1185">Reference proteome</keyword>
<feature type="binding site" evidence="11">
    <location>
        <begin position="11"/>
        <end position="16"/>
    </location>
    <ligand>
        <name>ATP</name>
        <dbReference type="ChEBI" id="CHEBI:30616"/>
    </ligand>
</feature>
<keyword evidence="5 11" id="KW-0808">Transferase</keyword>
<dbReference type="InterPro" id="IPR023000">
    <property type="entry name" value="Shikimate_kinase_CS"/>
</dbReference>
<sequence length="166" mass="19085">MESIYLIGFMGSGKTTVAHELAKRCGAAVQDTDRMVEINYELSIKEIFAAFGEDTFRAYEHQMLINTNPANTIVSTGGGIIESQQNINWLSTHQVIYLKTSWSEIVRRLQHDKNRPIWNDQTKDKLALLNAREEKYLQASKYVIQTDEKNPKEIANEIVRLIRINK</sequence>
<gene>
    <name evidence="11" type="primary">aroK</name>
    <name evidence="12" type="ORF">DES48_101149</name>
</gene>
<keyword evidence="4 11" id="KW-0028">Amino-acid biosynthesis</keyword>
<dbReference type="HAMAP" id="MF_00109">
    <property type="entry name" value="Shikimate_kinase"/>
    <property type="match status" value="1"/>
</dbReference>
<evidence type="ECO:0000256" key="5">
    <source>
        <dbReference type="ARBA" id="ARBA00022679"/>
    </source>
</evidence>
<dbReference type="GO" id="GO:0008652">
    <property type="term" value="P:amino acid biosynthetic process"/>
    <property type="evidence" value="ECO:0007669"/>
    <property type="project" value="UniProtKB-KW"/>
</dbReference>
<evidence type="ECO:0000256" key="11">
    <source>
        <dbReference type="HAMAP-Rule" id="MF_00109"/>
    </source>
</evidence>
<dbReference type="InterPro" id="IPR000623">
    <property type="entry name" value="Shikimate_kinase/TSH1"/>
</dbReference>
<evidence type="ECO:0000256" key="1">
    <source>
        <dbReference type="ARBA" id="ARBA00004842"/>
    </source>
</evidence>
<dbReference type="UniPathway" id="UPA00053">
    <property type="reaction ID" value="UER00088"/>
</dbReference>
<feature type="binding site" evidence="11">
    <location>
        <position position="132"/>
    </location>
    <ligand>
        <name>substrate</name>
    </ligand>
</feature>
<evidence type="ECO:0000256" key="2">
    <source>
        <dbReference type="ARBA" id="ARBA00006997"/>
    </source>
</evidence>
<keyword evidence="7 11" id="KW-0418">Kinase</keyword>
<dbReference type="CDD" id="cd00464">
    <property type="entry name" value="SK"/>
    <property type="match status" value="1"/>
</dbReference>
<comment type="caution">
    <text evidence="11">Lacks conserved residue(s) required for the propagation of feature annotation.</text>
</comment>
<dbReference type="GO" id="GO:0009423">
    <property type="term" value="P:chorismate biosynthetic process"/>
    <property type="evidence" value="ECO:0007669"/>
    <property type="project" value="UniProtKB-UniRule"/>
</dbReference>
<name>A0A366EG85_9BACI</name>
<dbReference type="GO" id="GO:0005829">
    <property type="term" value="C:cytosol"/>
    <property type="evidence" value="ECO:0007669"/>
    <property type="project" value="TreeGrafter"/>
</dbReference>
<keyword evidence="6 11" id="KW-0547">Nucleotide-binding</keyword>
<dbReference type="PANTHER" id="PTHR21087">
    <property type="entry name" value="SHIKIMATE KINASE"/>
    <property type="match status" value="1"/>
</dbReference>
<comment type="subcellular location">
    <subcellularLocation>
        <location evidence="11">Cytoplasm</location>
    </subcellularLocation>
</comment>
<evidence type="ECO:0000256" key="9">
    <source>
        <dbReference type="ARBA" id="ARBA00023141"/>
    </source>
</evidence>
<evidence type="ECO:0000313" key="13">
    <source>
        <dbReference type="Proteomes" id="UP000252254"/>
    </source>
</evidence>
<comment type="function">
    <text evidence="11">Catalyzes the specific phosphorylation of the 3-hydroxyl group of shikimic acid using ATP as a cosubstrate.</text>
</comment>
<comment type="pathway">
    <text evidence="1 11">Metabolic intermediate biosynthesis; chorismate biosynthesis; chorismate from D-erythrose 4-phosphate and phosphoenolpyruvate: step 5/7.</text>
</comment>
<feature type="binding site" evidence="11">
    <location>
        <position position="57"/>
    </location>
    <ligand>
        <name>substrate</name>
    </ligand>
</feature>
<organism evidence="12 13">
    <name type="scientific">Paraliobacillus ryukyuensis</name>
    <dbReference type="NCBI Taxonomy" id="200904"/>
    <lineage>
        <taxon>Bacteria</taxon>
        <taxon>Bacillati</taxon>
        <taxon>Bacillota</taxon>
        <taxon>Bacilli</taxon>
        <taxon>Bacillales</taxon>
        <taxon>Bacillaceae</taxon>
        <taxon>Paraliobacillus</taxon>
    </lineage>
</organism>
<dbReference type="GO" id="GO:0009073">
    <property type="term" value="P:aromatic amino acid family biosynthetic process"/>
    <property type="evidence" value="ECO:0007669"/>
    <property type="project" value="UniProtKB-KW"/>
</dbReference>
<reference evidence="12 13" key="1">
    <citation type="submission" date="2018-06" db="EMBL/GenBank/DDBJ databases">
        <title>Genomic Encyclopedia of Type Strains, Phase IV (KMG-IV): sequencing the most valuable type-strain genomes for metagenomic binning, comparative biology and taxonomic classification.</title>
        <authorList>
            <person name="Goeker M."/>
        </authorList>
    </citation>
    <scope>NUCLEOTIDE SEQUENCE [LARGE SCALE GENOMIC DNA]</scope>
    <source>
        <strain evidence="12 13">DSM 15140</strain>
    </source>
</reference>
<comment type="similarity">
    <text evidence="2 11">Belongs to the shikimate kinase family.</text>
</comment>
<dbReference type="PANTHER" id="PTHR21087:SF16">
    <property type="entry name" value="SHIKIMATE KINASE 1, CHLOROPLASTIC"/>
    <property type="match status" value="1"/>
</dbReference>
<comment type="catalytic activity">
    <reaction evidence="10 11">
        <text>shikimate + ATP = 3-phosphoshikimate + ADP + H(+)</text>
        <dbReference type="Rhea" id="RHEA:13121"/>
        <dbReference type="ChEBI" id="CHEBI:15378"/>
        <dbReference type="ChEBI" id="CHEBI:30616"/>
        <dbReference type="ChEBI" id="CHEBI:36208"/>
        <dbReference type="ChEBI" id="CHEBI:145989"/>
        <dbReference type="ChEBI" id="CHEBI:456216"/>
        <dbReference type="EC" id="2.7.1.71"/>
    </reaction>
</comment>
<keyword evidence="11" id="KW-0479">Metal-binding</keyword>
<protein>
    <recommendedName>
        <fullName evidence="3 11">Shikimate kinase</fullName>
        <shortName evidence="11">SK</shortName>
        <ecNumber evidence="3 11">2.7.1.71</ecNumber>
    </recommendedName>
</protein>
<dbReference type="AlphaFoldDB" id="A0A366EG85"/>
<dbReference type="GO" id="GO:0005524">
    <property type="term" value="F:ATP binding"/>
    <property type="evidence" value="ECO:0007669"/>
    <property type="project" value="UniProtKB-UniRule"/>
</dbReference>
<dbReference type="EMBL" id="QNRI01000001">
    <property type="protein sequence ID" value="RBP01412.1"/>
    <property type="molecule type" value="Genomic_DNA"/>
</dbReference>
<evidence type="ECO:0000313" key="12">
    <source>
        <dbReference type="EMBL" id="RBP01412.1"/>
    </source>
</evidence>
<dbReference type="InterPro" id="IPR031322">
    <property type="entry name" value="Shikimate/glucono_kinase"/>
</dbReference>
<keyword evidence="9 11" id="KW-0057">Aromatic amino acid biosynthesis</keyword>
<feature type="binding site" evidence="11">
    <location>
        <position position="78"/>
    </location>
    <ligand>
        <name>substrate</name>
    </ligand>
</feature>
<dbReference type="PROSITE" id="PS01128">
    <property type="entry name" value="SHIKIMATE_KINASE"/>
    <property type="match status" value="1"/>
</dbReference>
<dbReference type="SUPFAM" id="SSF52540">
    <property type="entry name" value="P-loop containing nucleoside triphosphate hydrolases"/>
    <property type="match status" value="1"/>
</dbReference>
<evidence type="ECO:0000256" key="3">
    <source>
        <dbReference type="ARBA" id="ARBA00012154"/>
    </source>
</evidence>
<evidence type="ECO:0000256" key="8">
    <source>
        <dbReference type="ARBA" id="ARBA00022840"/>
    </source>
</evidence>
<evidence type="ECO:0000256" key="7">
    <source>
        <dbReference type="ARBA" id="ARBA00022777"/>
    </source>
</evidence>
<comment type="cofactor">
    <cofactor evidence="11">
        <name>Mg(2+)</name>
        <dbReference type="ChEBI" id="CHEBI:18420"/>
    </cofactor>
    <text evidence="11">Binds 1 Mg(2+) ion per subunit.</text>
</comment>
<feature type="binding site" evidence="11">
    <location>
        <position position="115"/>
    </location>
    <ligand>
        <name>ATP</name>
        <dbReference type="ChEBI" id="CHEBI:30616"/>
    </ligand>
</feature>
<dbReference type="GO" id="GO:0004765">
    <property type="term" value="F:shikimate kinase activity"/>
    <property type="evidence" value="ECO:0007669"/>
    <property type="project" value="UniProtKB-UniRule"/>
</dbReference>
<dbReference type="Gene3D" id="3.40.50.300">
    <property type="entry name" value="P-loop containing nucleotide triphosphate hydrolases"/>
    <property type="match status" value="1"/>
</dbReference>
<feature type="binding site" evidence="11">
    <location>
        <position position="33"/>
    </location>
    <ligand>
        <name>substrate</name>
    </ligand>
</feature>
<dbReference type="STRING" id="200904.GCA_900168775_02530"/>
<comment type="subunit">
    <text evidence="11">Monomer.</text>
</comment>
<proteinExistence type="inferred from homology"/>
<keyword evidence="8 11" id="KW-0067">ATP-binding</keyword>
<evidence type="ECO:0000256" key="6">
    <source>
        <dbReference type="ARBA" id="ARBA00022741"/>
    </source>
</evidence>
<evidence type="ECO:0000256" key="10">
    <source>
        <dbReference type="ARBA" id="ARBA00048567"/>
    </source>
</evidence>
<keyword evidence="11" id="KW-0963">Cytoplasm</keyword>
<keyword evidence="11" id="KW-0460">Magnesium</keyword>
<dbReference type="EC" id="2.7.1.71" evidence="3 11"/>
<comment type="caution">
    <text evidence="12">The sequence shown here is derived from an EMBL/GenBank/DDBJ whole genome shotgun (WGS) entry which is preliminary data.</text>
</comment>
<evidence type="ECO:0000256" key="4">
    <source>
        <dbReference type="ARBA" id="ARBA00022605"/>
    </source>
</evidence>
<dbReference type="Proteomes" id="UP000252254">
    <property type="component" value="Unassembled WGS sequence"/>
</dbReference>
<accession>A0A366EG85</accession>
<feature type="binding site" evidence="11">
    <location>
        <position position="15"/>
    </location>
    <ligand>
        <name>Mg(2+)</name>
        <dbReference type="ChEBI" id="CHEBI:18420"/>
    </ligand>
</feature>
<dbReference type="GO" id="GO:0000287">
    <property type="term" value="F:magnesium ion binding"/>
    <property type="evidence" value="ECO:0007669"/>
    <property type="project" value="UniProtKB-UniRule"/>
</dbReference>
<dbReference type="PRINTS" id="PR01100">
    <property type="entry name" value="SHIKIMTKNASE"/>
</dbReference>